<dbReference type="AlphaFoldDB" id="A0A9P9KQZ9"/>
<accession>A0A9P9KQZ9</accession>
<dbReference type="GeneID" id="70221509"/>
<comment type="caution">
    <text evidence="1">The sequence shown here is derived from an EMBL/GenBank/DDBJ whole genome shotgun (WGS) entry which is preliminary data.</text>
</comment>
<dbReference type="RefSeq" id="XP_046054760.1">
    <property type="nucleotide sequence ID" value="XM_046191555.1"/>
</dbReference>
<keyword evidence="2" id="KW-1185">Reference proteome</keyword>
<reference evidence="1" key="1">
    <citation type="journal article" date="2021" name="Nat. Commun.">
        <title>Genetic determinants of endophytism in the Arabidopsis root mycobiome.</title>
        <authorList>
            <person name="Mesny F."/>
            <person name="Miyauchi S."/>
            <person name="Thiergart T."/>
            <person name="Pickel B."/>
            <person name="Atanasova L."/>
            <person name="Karlsson M."/>
            <person name="Huettel B."/>
            <person name="Barry K.W."/>
            <person name="Haridas S."/>
            <person name="Chen C."/>
            <person name="Bauer D."/>
            <person name="Andreopoulos W."/>
            <person name="Pangilinan J."/>
            <person name="LaButti K."/>
            <person name="Riley R."/>
            <person name="Lipzen A."/>
            <person name="Clum A."/>
            <person name="Drula E."/>
            <person name="Henrissat B."/>
            <person name="Kohler A."/>
            <person name="Grigoriev I.V."/>
            <person name="Martin F.M."/>
            <person name="Hacquard S."/>
        </authorList>
    </citation>
    <scope>NUCLEOTIDE SEQUENCE</scope>
    <source>
        <strain evidence="1">MPI-CAGE-AT-0023</strain>
    </source>
</reference>
<sequence length="59" mass="6323">MRGGLKLSELSNTGIGQSDVVSSLSGWAIISGVPIRSTESNKSLSGTIQMGTWWRESRI</sequence>
<organism evidence="1 2">
    <name type="scientific">Fusarium redolens</name>
    <dbReference type="NCBI Taxonomy" id="48865"/>
    <lineage>
        <taxon>Eukaryota</taxon>
        <taxon>Fungi</taxon>
        <taxon>Dikarya</taxon>
        <taxon>Ascomycota</taxon>
        <taxon>Pezizomycotina</taxon>
        <taxon>Sordariomycetes</taxon>
        <taxon>Hypocreomycetidae</taxon>
        <taxon>Hypocreales</taxon>
        <taxon>Nectriaceae</taxon>
        <taxon>Fusarium</taxon>
        <taxon>Fusarium redolens species complex</taxon>
    </lineage>
</organism>
<dbReference type="EMBL" id="JAGMUX010000002">
    <property type="protein sequence ID" value="KAH7266941.1"/>
    <property type="molecule type" value="Genomic_DNA"/>
</dbReference>
<protein>
    <submittedName>
        <fullName evidence="1">Uncharacterized protein</fullName>
    </submittedName>
</protein>
<proteinExistence type="predicted"/>
<evidence type="ECO:0000313" key="1">
    <source>
        <dbReference type="EMBL" id="KAH7266941.1"/>
    </source>
</evidence>
<evidence type="ECO:0000313" key="2">
    <source>
        <dbReference type="Proteomes" id="UP000720189"/>
    </source>
</evidence>
<name>A0A9P9KQZ9_FUSRE</name>
<gene>
    <name evidence="1" type="ORF">BKA55DRAFT_553802</name>
</gene>
<dbReference type="Proteomes" id="UP000720189">
    <property type="component" value="Unassembled WGS sequence"/>
</dbReference>